<comment type="caution">
    <text evidence="2">The sequence shown here is derived from an EMBL/GenBank/DDBJ whole genome shotgun (WGS) entry which is preliminary data.</text>
</comment>
<evidence type="ECO:0000313" key="2">
    <source>
        <dbReference type="EMBL" id="CAG8817175.1"/>
    </source>
</evidence>
<dbReference type="OrthoDB" id="2441771at2759"/>
<dbReference type="AlphaFoldDB" id="A0A9N9K8I7"/>
<dbReference type="SUPFAM" id="SSF68906">
    <property type="entry name" value="SAP domain"/>
    <property type="match status" value="1"/>
</dbReference>
<protein>
    <submittedName>
        <fullName evidence="2">10548_t:CDS:1</fullName>
    </submittedName>
</protein>
<dbReference type="InterPro" id="IPR003034">
    <property type="entry name" value="SAP_dom"/>
</dbReference>
<feature type="non-terminal residue" evidence="2">
    <location>
        <position position="1"/>
    </location>
</feature>
<evidence type="ECO:0000259" key="1">
    <source>
        <dbReference type="PROSITE" id="PS50800"/>
    </source>
</evidence>
<dbReference type="EMBL" id="CAJVPZ010093919">
    <property type="protein sequence ID" value="CAG8817175.1"/>
    <property type="molecule type" value="Genomic_DNA"/>
</dbReference>
<dbReference type="PROSITE" id="PS50800">
    <property type="entry name" value="SAP"/>
    <property type="match status" value="1"/>
</dbReference>
<dbReference type="Gene3D" id="1.10.720.30">
    <property type="entry name" value="SAP domain"/>
    <property type="match status" value="1"/>
</dbReference>
<proteinExistence type="predicted"/>
<dbReference type="InterPro" id="IPR036361">
    <property type="entry name" value="SAP_dom_sf"/>
</dbReference>
<keyword evidence="3" id="KW-1185">Reference proteome</keyword>
<dbReference type="Proteomes" id="UP000789396">
    <property type="component" value="Unassembled WGS sequence"/>
</dbReference>
<feature type="domain" description="SAP" evidence="1">
    <location>
        <begin position="53"/>
        <end position="87"/>
    </location>
</feature>
<feature type="non-terminal residue" evidence="2">
    <location>
        <position position="118"/>
    </location>
</feature>
<evidence type="ECO:0000313" key="3">
    <source>
        <dbReference type="Proteomes" id="UP000789396"/>
    </source>
</evidence>
<reference evidence="2" key="1">
    <citation type="submission" date="2021-06" db="EMBL/GenBank/DDBJ databases">
        <authorList>
            <person name="Kallberg Y."/>
            <person name="Tangrot J."/>
            <person name="Rosling A."/>
        </authorList>
    </citation>
    <scope>NUCLEOTIDE SEQUENCE</scope>
    <source>
        <strain evidence="2">IN212</strain>
    </source>
</reference>
<gene>
    <name evidence="2" type="ORF">RFULGI_LOCUS19327</name>
</gene>
<name>A0A9N9K8I7_9GLOM</name>
<accession>A0A9N9K8I7</accession>
<organism evidence="2 3">
    <name type="scientific">Racocetra fulgida</name>
    <dbReference type="NCBI Taxonomy" id="60492"/>
    <lineage>
        <taxon>Eukaryota</taxon>
        <taxon>Fungi</taxon>
        <taxon>Fungi incertae sedis</taxon>
        <taxon>Mucoromycota</taxon>
        <taxon>Glomeromycotina</taxon>
        <taxon>Glomeromycetes</taxon>
        <taxon>Diversisporales</taxon>
        <taxon>Gigasporaceae</taxon>
        <taxon>Racocetra</taxon>
    </lineage>
</organism>
<sequence length="118" mass="12946">LVTSDKVLAMNTCNKSVIVEDDSSSTNSDVELVHKNDVETAQKAGQTNFEANFGRMSVDMLKFFCHEWGVSESGSKQDLVSRLVNESRKRYVLTDSDISLKGKVVDVDNVAKEVSGEG</sequence>